<dbReference type="InterPro" id="IPR018466">
    <property type="entry name" value="Kre9/Knh1-like_N"/>
</dbReference>
<organism evidence="6 7">
    <name type="scientific">Aspergillus taichungensis</name>
    <dbReference type="NCBI Taxonomy" id="482145"/>
    <lineage>
        <taxon>Eukaryota</taxon>
        <taxon>Fungi</taxon>
        <taxon>Dikarya</taxon>
        <taxon>Ascomycota</taxon>
        <taxon>Pezizomycotina</taxon>
        <taxon>Eurotiomycetes</taxon>
        <taxon>Eurotiomycetidae</taxon>
        <taxon>Eurotiales</taxon>
        <taxon>Aspergillaceae</taxon>
        <taxon>Aspergillus</taxon>
        <taxon>Aspergillus subgen. Circumdati</taxon>
    </lineage>
</organism>
<gene>
    <name evidence="6" type="ORF">BDW42DRAFT_159554</name>
</gene>
<keyword evidence="1 4" id="KW-0732">Signal</keyword>
<feature type="region of interest" description="Disordered" evidence="2">
    <location>
        <begin position="187"/>
        <end position="216"/>
    </location>
</feature>
<keyword evidence="3" id="KW-1133">Transmembrane helix</keyword>
<evidence type="ECO:0000259" key="5">
    <source>
        <dbReference type="Pfam" id="PF10342"/>
    </source>
</evidence>
<evidence type="ECO:0000256" key="2">
    <source>
        <dbReference type="SAM" id="MobiDB-lite"/>
    </source>
</evidence>
<dbReference type="Pfam" id="PF10342">
    <property type="entry name" value="Kre9_KNH"/>
    <property type="match status" value="1"/>
</dbReference>
<name>A0A2J5I858_9EURO</name>
<keyword evidence="3" id="KW-0812">Transmembrane</keyword>
<dbReference type="Proteomes" id="UP000235023">
    <property type="component" value="Unassembled WGS sequence"/>
</dbReference>
<evidence type="ECO:0000256" key="1">
    <source>
        <dbReference type="ARBA" id="ARBA00022729"/>
    </source>
</evidence>
<evidence type="ECO:0000256" key="3">
    <source>
        <dbReference type="SAM" id="Phobius"/>
    </source>
</evidence>
<dbReference type="AlphaFoldDB" id="A0A2J5I858"/>
<feature type="transmembrane region" description="Helical" evidence="3">
    <location>
        <begin position="143"/>
        <end position="164"/>
    </location>
</feature>
<dbReference type="EMBL" id="KZ559500">
    <property type="protein sequence ID" value="PLN86194.1"/>
    <property type="molecule type" value="Genomic_DNA"/>
</dbReference>
<evidence type="ECO:0000256" key="4">
    <source>
        <dbReference type="SAM" id="SignalP"/>
    </source>
</evidence>
<feature type="chain" id="PRO_5014354661" description="Yeast cell wall synthesis Kre9/Knh1-like N-terminal domain-containing protein" evidence="4">
    <location>
        <begin position="19"/>
        <end position="216"/>
    </location>
</feature>
<protein>
    <recommendedName>
        <fullName evidence="5">Yeast cell wall synthesis Kre9/Knh1-like N-terminal domain-containing protein</fullName>
    </recommendedName>
</protein>
<sequence>MRQFLVAFVAILPRLVPATGFINPPDMKSVHSNPSKNAIYPVGHSLNIKWDSDTEEDRMDIGLWQDFEEKSRRKSAWVQKNQTGPTVTWPVAVDWDLTASNMFYLALYPADNDTAVAWSSNFNITKGLEKTSPNGGISVEVKAGIGVGFGVAGLTIIILAWLILRNWQSRRHPEIRYIVSEGGDLKEHRAGNEGPSVVEMGSERRTTPPTELPGGS</sequence>
<feature type="domain" description="Yeast cell wall synthesis Kre9/Knh1-like N-terminal" evidence="5">
    <location>
        <begin position="33"/>
        <end position="124"/>
    </location>
</feature>
<reference evidence="7" key="1">
    <citation type="submission" date="2017-12" db="EMBL/GenBank/DDBJ databases">
        <authorList>
            <consortium name="DOE Joint Genome Institute"/>
            <person name="Mondo S.J."/>
            <person name="Kjaerbolling I."/>
            <person name="Vesth T.C."/>
            <person name="Frisvad J.C."/>
            <person name="Nybo J.L."/>
            <person name="Theobald S."/>
            <person name="Kuo A."/>
            <person name="Bowyer P."/>
            <person name="Matsuda Y."/>
            <person name="Lyhne E.K."/>
            <person name="Kogle M.E."/>
            <person name="Clum A."/>
            <person name="Lipzen A."/>
            <person name="Salamov A."/>
            <person name="Ngan C.Y."/>
            <person name="Daum C."/>
            <person name="Chiniquy J."/>
            <person name="Barry K."/>
            <person name="LaButti K."/>
            <person name="Haridas S."/>
            <person name="Simmons B.A."/>
            <person name="Magnuson J.K."/>
            <person name="Mortensen U.H."/>
            <person name="Larsen T.O."/>
            <person name="Grigoriev I.V."/>
            <person name="Baker S.E."/>
            <person name="Andersen M.R."/>
            <person name="Nordberg H.P."/>
            <person name="Cantor M.N."/>
            <person name="Hua S.X."/>
        </authorList>
    </citation>
    <scope>NUCLEOTIDE SEQUENCE [LARGE SCALE GENOMIC DNA]</scope>
    <source>
        <strain evidence="7">IBT 19404</strain>
    </source>
</reference>
<feature type="signal peptide" evidence="4">
    <location>
        <begin position="1"/>
        <end position="18"/>
    </location>
</feature>
<evidence type="ECO:0000313" key="6">
    <source>
        <dbReference type="EMBL" id="PLN86194.1"/>
    </source>
</evidence>
<accession>A0A2J5I858</accession>
<keyword evidence="3" id="KW-0472">Membrane</keyword>
<keyword evidence="7" id="KW-1185">Reference proteome</keyword>
<proteinExistence type="predicted"/>
<evidence type="ECO:0000313" key="7">
    <source>
        <dbReference type="Proteomes" id="UP000235023"/>
    </source>
</evidence>
<dbReference type="OrthoDB" id="5390143at2759"/>